<dbReference type="EC" id="3.6.4.12" evidence="6"/>
<feature type="domain" description="MCM OB" evidence="7">
    <location>
        <begin position="78"/>
        <end position="207"/>
    </location>
</feature>
<comment type="caution">
    <text evidence="8">The sequence shown here is derived from an EMBL/GenBank/DDBJ whole genome shotgun (WGS) entry which is preliminary data.</text>
</comment>
<keyword evidence="4 6" id="KW-0347">Helicase</keyword>
<dbReference type="GO" id="GO:0006271">
    <property type="term" value="P:DNA strand elongation involved in DNA replication"/>
    <property type="evidence" value="ECO:0007669"/>
    <property type="project" value="TreeGrafter"/>
</dbReference>
<dbReference type="InterPro" id="IPR031327">
    <property type="entry name" value="MCM"/>
</dbReference>
<dbReference type="Proteomes" id="UP000192501">
    <property type="component" value="Unassembled WGS sequence"/>
</dbReference>
<accession>A0A1X0QHS7</accession>
<keyword evidence="5 6" id="KW-0539">Nucleus</keyword>
<dbReference type="GO" id="GO:0017116">
    <property type="term" value="F:single-stranded DNA helicase activity"/>
    <property type="evidence" value="ECO:0007669"/>
    <property type="project" value="TreeGrafter"/>
</dbReference>
<dbReference type="Pfam" id="PF17207">
    <property type="entry name" value="MCM_OB"/>
    <property type="match status" value="1"/>
</dbReference>
<dbReference type="GO" id="GO:0042555">
    <property type="term" value="C:MCM complex"/>
    <property type="evidence" value="ECO:0007669"/>
    <property type="project" value="UniProtKB-UniRule"/>
</dbReference>
<evidence type="ECO:0000256" key="1">
    <source>
        <dbReference type="ARBA" id="ARBA00004123"/>
    </source>
</evidence>
<comment type="similarity">
    <text evidence="6">Belongs to the MCM family.</text>
</comment>
<comment type="catalytic activity">
    <reaction evidence="6">
        <text>ATP + H2O = ADP + phosphate + H(+)</text>
        <dbReference type="Rhea" id="RHEA:13065"/>
        <dbReference type="ChEBI" id="CHEBI:15377"/>
        <dbReference type="ChEBI" id="CHEBI:15378"/>
        <dbReference type="ChEBI" id="CHEBI:30616"/>
        <dbReference type="ChEBI" id="CHEBI:43474"/>
        <dbReference type="ChEBI" id="CHEBI:456216"/>
        <dbReference type="EC" id="3.6.4.12"/>
    </reaction>
</comment>
<evidence type="ECO:0000256" key="6">
    <source>
        <dbReference type="RuleBase" id="RU368061"/>
    </source>
</evidence>
<dbReference type="PRINTS" id="PR01659">
    <property type="entry name" value="MCMPROTEIN3"/>
</dbReference>
<dbReference type="VEuPathDB" id="MicrosporidiaDB:A0H76_2943"/>
<evidence type="ECO:0000256" key="2">
    <source>
        <dbReference type="ARBA" id="ARBA00022705"/>
    </source>
</evidence>
<dbReference type="Gene3D" id="2.40.50.140">
    <property type="entry name" value="Nucleic acid-binding proteins"/>
    <property type="match status" value="1"/>
</dbReference>
<reference evidence="8 9" key="1">
    <citation type="journal article" date="2017" name="Environ. Microbiol.">
        <title>Decay of the glycolytic pathway and adaptation to intranuclear parasitism within Enterocytozoonidae microsporidia.</title>
        <authorList>
            <person name="Wiredu Boakye D."/>
            <person name="Jaroenlak P."/>
            <person name="Prachumwat A."/>
            <person name="Williams T.A."/>
            <person name="Bateman K.S."/>
            <person name="Itsathitphaisarn O."/>
            <person name="Sritunyalucksana K."/>
            <person name="Paszkiewicz K.H."/>
            <person name="Moore K.A."/>
            <person name="Stentiford G.D."/>
            <person name="Williams B.A."/>
        </authorList>
    </citation>
    <scope>NUCLEOTIDE SEQUENCE [LARGE SCALE GENOMIC DNA]</scope>
    <source>
        <strain evidence="9">canceri</strain>
    </source>
</reference>
<dbReference type="GO" id="GO:0016787">
    <property type="term" value="F:hydrolase activity"/>
    <property type="evidence" value="ECO:0007669"/>
    <property type="project" value="UniProtKB-KW"/>
</dbReference>
<comment type="subcellular location">
    <subcellularLocation>
        <location evidence="1 6">Nucleus</location>
    </subcellularLocation>
</comment>
<dbReference type="PANTHER" id="PTHR11630:SF46">
    <property type="entry name" value="DNA REPLICATION LICENSING FACTOR MCM3-RELATED"/>
    <property type="match status" value="1"/>
</dbReference>
<gene>
    <name evidence="8" type="primary">MCM3</name>
    <name evidence="8" type="ORF">A0H76_2943</name>
</gene>
<sequence length="282" mass="32285">MIDDRTANSQFKKYLSTYEIIDSGKRVILDINDIRRHSRELCEFILCDPERFIPMAEHEVKRPLGFKGALGTHFCTPRTIKSSYLQKMVCCEGIVTSVSHVRPKLRTSVHYDEIKNQFFEKEYRDGTMIERMPITDTTYPTNFEGRTLIPEYGLSTYKDFQTIVLQEMPENAPAGQLPRSLDCVCHEDLADSVKPGDRIKVYGIYKTLHGLSHEVPSKFKTVIVINSIERIKIDEVEYGNEESDIEKFLLLTESPLKFKSIAPTIFGHDNIKIALALQMVGG</sequence>
<evidence type="ECO:0000313" key="8">
    <source>
        <dbReference type="EMBL" id="ORD99309.1"/>
    </source>
</evidence>
<dbReference type="GO" id="GO:0000727">
    <property type="term" value="P:double-strand break repair via break-induced replication"/>
    <property type="evidence" value="ECO:0007669"/>
    <property type="project" value="TreeGrafter"/>
</dbReference>
<comment type="function">
    <text evidence="6">Acts as component of the MCM2-7 complex (MCM complex) which is the replicative helicase essential for 'once per cell cycle' DNA replication initiation and elongation in eukaryotic cells. The active ATPase sites in the MCM2-7 ring are formed through the interaction surfaces of two neighboring subunits such that a critical structure of a conserved arginine finger motif is provided in trans relative to the ATP-binding site of the Walker A box of the adjacent subunit. The six ATPase active sites, however, are likely to contribute differentially to the complex helicase activity.</text>
</comment>
<dbReference type="InterPro" id="IPR033762">
    <property type="entry name" value="MCM_OB"/>
</dbReference>
<dbReference type="GO" id="GO:0005634">
    <property type="term" value="C:nucleus"/>
    <property type="evidence" value="ECO:0007669"/>
    <property type="project" value="UniProtKB-SubCell"/>
</dbReference>
<keyword evidence="3 6" id="KW-0378">Hydrolase</keyword>
<dbReference type="SMART" id="SM00350">
    <property type="entry name" value="MCM"/>
    <property type="match status" value="1"/>
</dbReference>
<dbReference type="InterPro" id="IPR008046">
    <property type="entry name" value="Mcm3"/>
</dbReference>
<dbReference type="Gene3D" id="2.20.28.10">
    <property type="match status" value="1"/>
</dbReference>
<dbReference type="AlphaFoldDB" id="A0A1X0QHS7"/>
<keyword evidence="6" id="KW-0547">Nucleotide-binding</keyword>
<keyword evidence="6" id="KW-0067">ATP-binding</keyword>
<evidence type="ECO:0000259" key="7">
    <source>
        <dbReference type="Pfam" id="PF17207"/>
    </source>
</evidence>
<dbReference type="GO" id="GO:0005524">
    <property type="term" value="F:ATP binding"/>
    <property type="evidence" value="ECO:0007669"/>
    <property type="project" value="UniProtKB-UniRule"/>
</dbReference>
<organism evidence="8 9">
    <name type="scientific">Hepatospora eriocheir</name>
    <dbReference type="NCBI Taxonomy" id="1081669"/>
    <lineage>
        <taxon>Eukaryota</taxon>
        <taxon>Fungi</taxon>
        <taxon>Fungi incertae sedis</taxon>
        <taxon>Microsporidia</taxon>
        <taxon>Hepatosporidae</taxon>
        <taxon>Hepatospora</taxon>
    </lineage>
</organism>
<dbReference type="EMBL" id="LTAI01000234">
    <property type="protein sequence ID" value="ORD99309.1"/>
    <property type="molecule type" value="Genomic_DNA"/>
</dbReference>
<protein>
    <recommendedName>
        <fullName evidence="6">DNA replication licensing factor MCM3</fullName>
        <ecNumber evidence="6">3.6.4.12</ecNumber>
    </recommendedName>
</protein>
<dbReference type="InterPro" id="IPR012340">
    <property type="entry name" value="NA-bd_OB-fold"/>
</dbReference>
<dbReference type="SUPFAM" id="SSF50249">
    <property type="entry name" value="Nucleic acid-binding proteins"/>
    <property type="match status" value="1"/>
</dbReference>
<keyword evidence="2 6" id="KW-0235">DNA replication</keyword>
<evidence type="ECO:0000256" key="5">
    <source>
        <dbReference type="ARBA" id="ARBA00023242"/>
    </source>
</evidence>
<dbReference type="GO" id="GO:1902975">
    <property type="term" value="P:mitotic DNA replication initiation"/>
    <property type="evidence" value="ECO:0007669"/>
    <property type="project" value="TreeGrafter"/>
</dbReference>
<dbReference type="PANTHER" id="PTHR11630">
    <property type="entry name" value="DNA REPLICATION LICENSING FACTOR MCM FAMILY MEMBER"/>
    <property type="match status" value="1"/>
</dbReference>
<comment type="subunit">
    <text evidence="6">Component of the MCM2-7 complex.</text>
</comment>
<feature type="non-terminal residue" evidence="8">
    <location>
        <position position="282"/>
    </location>
</feature>
<keyword evidence="6" id="KW-0238">DNA-binding</keyword>
<proteinExistence type="inferred from homology"/>
<dbReference type="VEuPathDB" id="MicrosporidiaDB:HERIO_2685"/>
<dbReference type="GO" id="GO:0003697">
    <property type="term" value="F:single-stranded DNA binding"/>
    <property type="evidence" value="ECO:0007669"/>
    <property type="project" value="TreeGrafter"/>
</dbReference>
<evidence type="ECO:0000256" key="3">
    <source>
        <dbReference type="ARBA" id="ARBA00022801"/>
    </source>
</evidence>
<evidence type="ECO:0000256" key="4">
    <source>
        <dbReference type="ARBA" id="ARBA00022806"/>
    </source>
</evidence>
<evidence type="ECO:0000313" key="9">
    <source>
        <dbReference type="Proteomes" id="UP000192501"/>
    </source>
</evidence>
<name>A0A1X0QHS7_9MICR</name>